<dbReference type="InterPro" id="IPR006439">
    <property type="entry name" value="HAD-SF_hydro_IA"/>
</dbReference>
<dbReference type="OrthoDB" id="9800058at2"/>
<dbReference type="SFLD" id="SFLDG01129">
    <property type="entry name" value="C1.5:_HAD__Beta-PGM__Phosphata"/>
    <property type="match status" value="1"/>
</dbReference>
<proteinExistence type="predicted"/>
<accession>A0A1G5CC99</accession>
<evidence type="ECO:0000313" key="1">
    <source>
        <dbReference type="EMBL" id="SCX99940.1"/>
    </source>
</evidence>
<dbReference type="RefSeq" id="WP_139165412.1">
    <property type="nucleotide sequence ID" value="NZ_FMVJ01000002.1"/>
</dbReference>
<sequence>MQGQIFLFDMDGTLIDSNGVIEEIWHRWAERHGIDGHAVLAKAHGRQAAETVRLFAPEGVDQEAETAWVNQQAAKETKGIKAIPGADAFLAQLKPDEWAIVTSAKRFIAERWLAAAGLPQPKTLVAAEDVSRSKPDPEGYRLAAERLGHPATDAIVFEDAQAGMEAGRQAGAKIVGVGSSSHLTGFADTWISSYRQVELIRDSSGGLRLQF</sequence>
<dbReference type="PANTHER" id="PTHR43481:SF4">
    <property type="entry name" value="GLYCEROL-1-PHOSPHATE PHOSPHOHYDROLASE 1-RELATED"/>
    <property type="match status" value="1"/>
</dbReference>
<organism evidence="1 2">
    <name type="scientific">Microvirga guangxiensis</name>
    <dbReference type="NCBI Taxonomy" id="549386"/>
    <lineage>
        <taxon>Bacteria</taxon>
        <taxon>Pseudomonadati</taxon>
        <taxon>Pseudomonadota</taxon>
        <taxon>Alphaproteobacteria</taxon>
        <taxon>Hyphomicrobiales</taxon>
        <taxon>Methylobacteriaceae</taxon>
        <taxon>Microvirga</taxon>
    </lineage>
</organism>
<dbReference type="InterPro" id="IPR023214">
    <property type="entry name" value="HAD_sf"/>
</dbReference>
<reference evidence="2" key="1">
    <citation type="submission" date="2016-10" db="EMBL/GenBank/DDBJ databases">
        <authorList>
            <person name="Varghese N."/>
            <person name="Submissions S."/>
        </authorList>
    </citation>
    <scope>NUCLEOTIDE SEQUENCE [LARGE SCALE GENOMIC DNA]</scope>
    <source>
        <strain evidence="2">CGMCC 1.7666</strain>
    </source>
</reference>
<dbReference type="Pfam" id="PF13419">
    <property type="entry name" value="HAD_2"/>
    <property type="match status" value="1"/>
</dbReference>
<dbReference type="PANTHER" id="PTHR43481">
    <property type="entry name" value="FRUCTOSE-1-PHOSPHATE PHOSPHATASE"/>
    <property type="match status" value="1"/>
</dbReference>
<dbReference type="Gene3D" id="3.40.50.1000">
    <property type="entry name" value="HAD superfamily/HAD-like"/>
    <property type="match status" value="1"/>
</dbReference>
<dbReference type="Proteomes" id="UP000199569">
    <property type="component" value="Unassembled WGS sequence"/>
</dbReference>
<dbReference type="SFLD" id="SFLDS00003">
    <property type="entry name" value="Haloacid_Dehalogenase"/>
    <property type="match status" value="1"/>
</dbReference>
<dbReference type="GO" id="GO:0050308">
    <property type="term" value="F:sugar-phosphatase activity"/>
    <property type="evidence" value="ECO:0007669"/>
    <property type="project" value="TreeGrafter"/>
</dbReference>
<evidence type="ECO:0000313" key="2">
    <source>
        <dbReference type="Proteomes" id="UP000199569"/>
    </source>
</evidence>
<dbReference type="AlphaFoldDB" id="A0A1G5CC99"/>
<name>A0A1G5CC99_9HYPH</name>
<gene>
    <name evidence="1" type="ORF">SAMN02927923_00522</name>
</gene>
<dbReference type="STRING" id="549386.SAMN02927923_00522"/>
<dbReference type="Gene3D" id="1.10.150.240">
    <property type="entry name" value="Putative phosphatase, domain 2"/>
    <property type="match status" value="1"/>
</dbReference>
<dbReference type="InterPro" id="IPR036412">
    <property type="entry name" value="HAD-like_sf"/>
</dbReference>
<protein>
    <submittedName>
        <fullName evidence="1">Sugar-phosphatase</fullName>
    </submittedName>
</protein>
<dbReference type="SUPFAM" id="SSF56784">
    <property type="entry name" value="HAD-like"/>
    <property type="match status" value="1"/>
</dbReference>
<dbReference type="NCBIfam" id="TIGR01509">
    <property type="entry name" value="HAD-SF-IA-v3"/>
    <property type="match status" value="1"/>
</dbReference>
<dbReference type="InterPro" id="IPR051806">
    <property type="entry name" value="HAD-like_SPP"/>
</dbReference>
<dbReference type="InterPro" id="IPR023198">
    <property type="entry name" value="PGP-like_dom2"/>
</dbReference>
<dbReference type="EMBL" id="FMVJ01000002">
    <property type="protein sequence ID" value="SCX99940.1"/>
    <property type="molecule type" value="Genomic_DNA"/>
</dbReference>
<keyword evidence="2" id="KW-1185">Reference proteome</keyword>
<dbReference type="InterPro" id="IPR041492">
    <property type="entry name" value="HAD_2"/>
</dbReference>